<name>A0A166BLY3_9AGAM</name>
<evidence type="ECO:0000313" key="1">
    <source>
        <dbReference type="EMBL" id="KZT36530.1"/>
    </source>
</evidence>
<reference evidence="1 2" key="1">
    <citation type="journal article" date="2016" name="Mol. Biol. Evol.">
        <title>Comparative Genomics of Early-Diverging Mushroom-Forming Fungi Provides Insights into the Origins of Lignocellulose Decay Capabilities.</title>
        <authorList>
            <person name="Nagy L.G."/>
            <person name="Riley R."/>
            <person name="Tritt A."/>
            <person name="Adam C."/>
            <person name="Daum C."/>
            <person name="Floudas D."/>
            <person name="Sun H."/>
            <person name="Yadav J.S."/>
            <person name="Pangilinan J."/>
            <person name="Larsson K.H."/>
            <person name="Matsuura K."/>
            <person name="Barry K."/>
            <person name="Labutti K."/>
            <person name="Kuo R."/>
            <person name="Ohm R.A."/>
            <person name="Bhattacharya S.S."/>
            <person name="Shirouzu T."/>
            <person name="Yoshinaga Y."/>
            <person name="Martin F.M."/>
            <person name="Grigoriev I.V."/>
            <person name="Hibbett D.S."/>
        </authorList>
    </citation>
    <scope>NUCLEOTIDE SEQUENCE [LARGE SCALE GENOMIC DNA]</scope>
    <source>
        <strain evidence="1 2">HHB10207 ss-3</strain>
    </source>
</reference>
<evidence type="ECO:0000313" key="2">
    <source>
        <dbReference type="Proteomes" id="UP000076798"/>
    </source>
</evidence>
<protein>
    <submittedName>
        <fullName evidence="1">Uncharacterized protein</fullName>
    </submittedName>
</protein>
<proteinExistence type="predicted"/>
<gene>
    <name evidence="1" type="ORF">SISSUDRAFT_1075205</name>
</gene>
<organism evidence="1 2">
    <name type="scientific">Sistotremastrum suecicum HHB10207 ss-3</name>
    <dbReference type="NCBI Taxonomy" id="1314776"/>
    <lineage>
        <taxon>Eukaryota</taxon>
        <taxon>Fungi</taxon>
        <taxon>Dikarya</taxon>
        <taxon>Basidiomycota</taxon>
        <taxon>Agaricomycotina</taxon>
        <taxon>Agaricomycetes</taxon>
        <taxon>Sistotremastrales</taxon>
        <taxon>Sistotremastraceae</taxon>
        <taxon>Sistotremastrum</taxon>
    </lineage>
</organism>
<dbReference type="Proteomes" id="UP000076798">
    <property type="component" value="Unassembled WGS sequence"/>
</dbReference>
<dbReference type="EMBL" id="KV428105">
    <property type="protein sequence ID" value="KZT36530.1"/>
    <property type="molecule type" value="Genomic_DNA"/>
</dbReference>
<accession>A0A166BLY3</accession>
<dbReference type="AlphaFoldDB" id="A0A166BLY3"/>
<sequence length="268" mass="29639">MLRDKGQTAKYSGAADPGDKGPSAMVLLVQYTKLCSFMSTAQSVLSTEQSLFPLVKHLYLETPVEIDTGLLSHCTSLQDIAVVGLGSDNWEGPPPTGYNDNTFWSGDIYPSHVTVFDAECGIVQIYGLPTPSILTKCTHLALEFVWIDFPTFSSLIERLPSVTHLGIYSTSLQFAEVDKLGEFCKKHASLRMIVVAASLGRWGSDAPDVELPKDKPSKYEAIDNRVAFIKLVNHFKKGTSRACWEANARGRRGIWYHGRARLEQLGRI</sequence>
<keyword evidence="2" id="KW-1185">Reference proteome</keyword>